<keyword evidence="2" id="KW-1185">Reference proteome</keyword>
<accession>A0ABR1W7X5</accession>
<dbReference type="Proteomes" id="UP001433268">
    <property type="component" value="Unassembled WGS sequence"/>
</dbReference>
<dbReference type="PANTHER" id="PTHR38122:SF1">
    <property type="entry name" value="GLYCOPROTEIN X"/>
    <property type="match status" value="1"/>
</dbReference>
<comment type="caution">
    <text evidence="1">The sequence shown here is derived from an EMBL/GenBank/DDBJ whole genome shotgun (WGS) entry which is preliminary data.</text>
</comment>
<gene>
    <name evidence="1" type="ORF">PG997_007407</name>
</gene>
<evidence type="ECO:0000313" key="2">
    <source>
        <dbReference type="Proteomes" id="UP001433268"/>
    </source>
</evidence>
<proteinExistence type="predicted"/>
<dbReference type="GeneID" id="92044782"/>
<dbReference type="PANTHER" id="PTHR38122">
    <property type="entry name" value="GLYCOPROTEIN X"/>
    <property type="match status" value="1"/>
</dbReference>
<reference evidence="1 2" key="1">
    <citation type="submission" date="2023-01" db="EMBL/GenBank/DDBJ databases">
        <title>Analysis of 21 Apiospora genomes using comparative genomics revels a genus with tremendous synthesis potential of carbohydrate active enzymes and secondary metabolites.</title>
        <authorList>
            <person name="Sorensen T."/>
        </authorList>
    </citation>
    <scope>NUCLEOTIDE SEQUENCE [LARGE SCALE GENOMIC DNA]</scope>
    <source>
        <strain evidence="1 2">CBS 114990</strain>
    </source>
</reference>
<name>A0ABR1W7X5_9PEZI</name>
<dbReference type="EMBL" id="JAQQWN010000006">
    <property type="protein sequence ID" value="KAK8079589.1"/>
    <property type="molecule type" value="Genomic_DNA"/>
</dbReference>
<protein>
    <submittedName>
        <fullName evidence="1">Uncharacterized protein</fullName>
    </submittedName>
</protein>
<evidence type="ECO:0000313" key="1">
    <source>
        <dbReference type="EMBL" id="KAK8079589.1"/>
    </source>
</evidence>
<organism evidence="1 2">
    <name type="scientific">Apiospora hydei</name>
    <dbReference type="NCBI Taxonomy" id="1337664"/>
    <lineage>
        <taxon>Eukaryota</taxon>
        <taxon>Fungi</taxon>
        <taxon>Dikarya</taxon>
        <taxon>Ascomycota</taxon>
        <taxon>Pezizomycotina</taxon>
        <taxon>Sordariomycetes</taxon>
        <taxon>Xylariomycetidae</taxon>
        <taxon>Amphisphaeriales</taxon>
        <taxon>Apiosporaceae</taxon>
        <taxon>Apiospora</taxon>
    </lineage>
</organism>
<dbReference type="RefSeq" id="XP_066667064.1">
    <property type="nucleotide sequence ID" value="XM_066811722.1"/>
</dbReference>
<sequence>MTTTTPVTVSKTVVSVGVNAPCLYHNSGIGVDTPWIRHNYATNNSRCASYYCRDTADNSYFATHYSHGFGFCNDSSWLGNNAAWFGDNIAGLGDHTAGLGDHIARISHDTARIGDHASWIDCDLACDSHGIGHDFHSDHDYHRASTHSDSNSYNNASDLTWGCSPGKICSPRKPDGCLFWASPPEKEYVCERQEDCIDAQPYTPGNWTSDESSYFQPTEGYYNLPPIAFGLSYDIFLEENATTICKDSEGHEFTSTFATGNWASQTSITRFPPASTYGAAVPTYVKRAPVLRLRQNQDLGQGVVPSMCYAACNNAFLEAQKIGKGPQLCKQDSEFNQYKDTCDACSEEHGSSLKTNNAIAFSPFAQYLDYCTHFISNLHVAYFFPYFLLFLHAVVYHPDHDYQPKLYGEPYPYDY</sequence>